<dbReference type="Proteomes" id="UP001161247">
    <property type="component" value="Chromosome 7"/>
</dbReference>
<proteinExistence type="predicted"/>
<dbReference type="PANTHER" id="PTHR37199:SF5">
    <property type="entry name" value="TRANSMEMBRANE PROTEIN"/>
    <property type="match status" value="1"/>
</dbReference>
<organism evidence="2 3">
    <name type="scientific">Oldenlandia corymbosa var. corymbosa</name>
    <dbReference type="NCBI Taxonomy" id="529605"/>
    <lineage>
        <taxon>Eukaryota</taxon>
        <taxon>Viridiplantae</taxon>
        <taxon>Streptophyta</taxon>
        <taxon>Embryophyta</taxon>
        <taxon>Tracheophyta</taxon>
        <taxon>Spermatophyta</taxon>
        <taxon>Magnoliopsida</taxon>
        <taxon>eudicotyledons</taxon>
        <taxon>Gunneridae</taxon>
        <taxon>Pentapetalae</taxon>
        <taxon>asterids</taxon>
        <taxon>lamiids</taxon>
        <taxon>Gentianales</taxon>
        <taxon>Rubiaceae</taxon>
        <taxon>Rubioideae</taxon>
        <taxon>Spermacoceae</taxon>
        <taxon>Hedyotis-Oldenlandia complex</taxon>
        <taxon>Oldenlandia</taxon>
    </lineage>
</organism>
<name>A0AAV1E3A3_OLDCO</name>
<keyword evidence="1" id="KW-0812">Transmembrane</keyword>
<evidence type="ECO:0000313" key="2">
    <source>
        <dbReference type="EMBL" id="CAI9113515.1"/>
    </source>
</evidence>
<accession>A0AAV1E3A3</accession>
<dbReference type="AlphaFoldDB" id="A0AAV1E3A3"/>
<reference evidence="2" key="1">
    <citation type="submission" date="2023-03" db="EMBL/GenBank/DDBJ databases">
        <authorList>
            <person name="Julca I."/>
        </authorList>
    </citation>
    <scope>NUCLEOTIDE SEQUENCE</scope>
</reference>
<dbReference type="PANTHER" id="PTHR37199">
    <property type="entry name" value="TRANSMEMBRANE PROTEIN"/>
    <property type="match status" value="1"/>
</dbReference>
<keyword evidence="3" id="KW-1185">Reference proteome</keyword>
<keyword evidence="1" id="KW-0472">Membrane</keyword>
<evidence type="ECO:0000313" key="3">
    <source>
        <dbReference type="Proteomes" id="UP001161247"/>
    </source>
</evidence>
<evidence type="ECO:0000256" key="1">
    <source>
        <dbReference type="SAM" id="Phobius"/>
    </source>
</evidence>
<dbReference type="EMBL" id="OX459124">
    <property type="protein sequence ID" value="CAI9113515.1"/>
    <property type="molecule type" value="Genomic_DNA"/>
</dbReference>
<protein>
    <submittedName>
        <fullName evidence="2">OLC1v1014127C1</fullName>
    </submittedName>
</protein>
<keyword evidence="1" id="KW-1133">Transmembrane helix</keyword>
<feature type="transmembrane region" description="Helical" evidence="1">
    <location>
        <begin position="28"/>
        <end position="48"/>
    </location>
</feature>
<sequence length="84" mass="8582">MARNQWKEIIMQRGGGGEEAVSVGNGYLIFWLILVTFSVLSAMIFSCADGAAAVPRSKNDVTESSVYVGTGSACATACGAGCGA</sequence>
<gene>
    <name evidence="2" type="ORF">OLC1_LOCUS20513</name>
</gene>